<dbReference type="Gene3D" id="6.10.250.780">
    <property type="match status" value="1"/>
</dbReference>
<dbReference type="InterPro" id="IPR001054">
    <property type="entry name" value="A/G_cyclase"/>
</dbReference>
<dbReference type="Proteomes" id="UP000694843">
    <property type="component" value="Unplaced"/>
</dbReference>
<dbReference type="Pfam" id="PF00211">
    <property type="entry name" value="Guanylate_cyc"/>
    <property type="match status" value="1"/>
</dbReference>
<keyword evidence="5 17" id="KW-0732">Signal</keyword>
<evidence type="ECO:0000256" key="8">
    <source>
        <dbReference type="ARBA" id="ARBA00023134"/>
    </source>
</evidence>
<dbReference type="InterPro" id="IPR011009">
    <property type="entry name" value="Kinase-like_dom_sf"/>
</dbReference>
<feature type="chain" id="PRO_5038008282" description="Guanylate cyclase" evidence="17">
    <location>
        <begin position="29"/>
        <end position="1229"/>
    </location>
</feature>
<dbReference type="InterPro" id="IPR000719">
    <property type="entry name" value="Prot_kinase_dom"/>
</dbReference>
<dbReference type="FunFam" id="3.30.70.1230:FF:000004">
    <property type="entry name" value="Guanylate cyclase"/>
    <property type="match status" value="1"/>
</dbReference>
<name>A0A8B7NCF2_HYAAZ</name>
<comment type="catalytic activity">
    <reaction evidence="1 15">
        <text>GTP = 3',5'-cyclic GMP + diphosphate</text>
        <dbReference type="Rhea" id="RHEA:13665"/>
        <dbReference type="ChEBI" id="CHEBI:33019"/>
        <dbReference type="ChEBI" id="CHEBI:37565"/>
        <dbReference type="ChEBI" id="CHEBI:57746"/>
        <dbReference type="EC" id="4.6.1.2"/>
    </reaction>
</comment>
<evidence type="ECO:0000256" key="12">
    <source>
        <dbReference type="ARBA" id="ARBA00023239"/>
    </source>
</evidence>
<evidence type="ECO:0000256" key="9">
    <source>
        <dbReference type="ARBA" id="ARBA00023136"/>
    </source>
</evidence>
<dbReference type="Gene3D" id="3.40.50.2300">
    <property type="match status" value="2"/>
</dbReference>
<dbReference type="PROSITE" id="PS50125">
    <property type="entry name" value="GUANYLATE_CYCLASE_2"/>
    <property type="match status" value="1"/>
</dbReference>
<evidence type="ECO:0000256" key="1">
    <source>
        <dbReference type="ARBA" id="ARBA00001436"/>
    </source>
</evidence>
<dbReference type="PROSITE" id="PS00452">
    <property type="entry name" value="GUANYLATE_CYCLASE_1"/>
    <property type="match status" value="1"/>
</dbReference>
<dbReference type="InterPro" id="IPR001828">
    <property type="entry name" value="ANF_lig-bd_rcpt"/>
</dbReference>
<evidence type="ECO:0000256" key="13">
    <source>
        <dbReference type="ARBA" id="ARBA00023293"/>
    </source>
</evidence>
<reference evidence="21" key="1">
    <citation type="submission" date="2025-08" db="UniProtKB">
        <authorList>
            <consortium name="RefSeq"/>
        </authorList>
    </citation>
    <scope>IDENTIFICATION</scope>
    <source>
        <tissue evidence="21">Whole organism</tissue>
    </source>
</reference>
<evidence type="ECO:0000256" key="16">
    <source>
        <dbReference type="SAM" id="Phobius"/>
    </source>
</evidence>
<proteinExistence type="inferred from homology"/>
<dbReference type="GO" id="GO:0005886">
    <property type="term" value="C:plasma membrane"/>
    <property type="evidence" value="ECO:0007669"/>
    <property type="project" value="TreeGrafter"/>
</dbReference>
<dbReference type="GO" id="GO:0007168">
    <property type="term" value="P:receptor guanylyl cyclase signaling pathway"/>
    <property type="evidence" value="ECO:0007669"/>
    <property type="project" value="TreeGrafter"/>
</dbReference>
<dbReference type="PANTHER" id="PTHR11920">
    <property type="entry name" value="GUANYLYL CYCLASE"/>
    <property type="match status" value="1"/>
</dbReference>
<comment type="similarity">
    <text evidence="14">Belongs to the adenylyl cyclase class-4/guanylyl cyclase family.</text>
</comment>
<keyword evidence="8" id="KW-0342">GTP-binding</keyword>
<dbReference type="SUPFAM" id="SSF55073">
    <property type="entry name" value="Nucleotide cyclase"/>
    <property type="match status" value="1"/>
</dbReference>
<dbReference type="Pfam" id="PF07714">
    <property type="entry name" value="PK_Tyr_Ser-Thr"/>
    <property type="match status" value="1"/>
</dbReference>
<dbReference type="OMA" id="RMFNFTI"/>
<dbReference type="GO" id="GO:0004383">
    <property type="term" value="F:guanylate cyclase activity"/>
    <property type="evidence" value="ECO:0007669"/>
    <property type="project" value="UniProtKB-EC"/>
</dbReference>
<evidence type="ECO:0000256" key="7">
    <source>
        <dbReference type="ARBA" id="ARBA00022989"/>
    </source>
</evidence>
<keyword evidence="12 14" id="KW-0456">Lyase</keyword>
<dbReference type="GO" id="GO:0035556">
    <property type="term" value="P:intracellular signal transduction"/>
    <property type="evidence" value="ECO:0007669"/>
    <property type="project" value="InterPro"/>
</dbReference>
<evidence type="ECO:0000256" key="4">
    <source>
        <dbReference type="ARBA" id="ARBA00022692"/>
    </source>
</evidence>
<dbReference type="PANTHER" id="PTHR11920:SF494">
    <property type="entry name" value="ATRIAL NATRIURETIC PEPTIDE RECEPTOR 2"/>
    <property type="match status" value="1"/>
</dbReference>
<dbReference type="RefSeq" id="XP_018011277.2">
    <property type="nucleotide sequence ID" value="XM_018155788.2"/>
</dbReference>
<evidence type="ECO:0000256" key="5">
    <source>
        <dbReference type="ARBA" id="ARBA00022729"/>
    </source>
</evidence>
<keyword evidence="6" id="KW-0547">Nucleotide-binding</keyword>
<keyword evidence="9 16" id="KW-0472">Membrane</keyword>
<dbReference type="InterPro" id="IPR001245">
    <property type="entry name" value="Ser-Thr/Tyr_kinase_cat_dom"/>
</dbReference>
<dbReference type="Gene3D" id="3.30.70.1230">
    <property type="entry name" value="Nucleotide cyclase"/>
    <property type="match status" value="1"/>
</dbReference>
<dbReference type="InterPro" id="IPR018297">
    <property type="entry name" value="A/G_cyclase_CS"/>
</dbReference>
<keyword evidence="4 16" id="KW-0812">Transmembrane</keyword>
<evidence type="ECO:0000256" key="3">
    <source>
        <dbReference type="ARBA" id="ARBA00012202"/>
    </source>
</evidence>
<accession>A0A8B7NCF2</accession>
<dbReference type="InterPro" id="IPR050401">
    <property type="entry name" value="Cyclic_nucleotide_synthase"/>
</dbReference>
<sequence>MLSHLKNSPTVAVGITIVAALLVSASHGQECDCKLTEYKTCNKAIDMAVLMQNSTAIQALPVIYLAKKDLEEQGLRGPLQDWSIRIKYRDTKGSNVDAALEAFRLHHEATERCQRAVAQAPAADCGEEELSQLDVFLGPVESYSMVVVTRHSTRWKTPVLSPAGKIKSFDDEKYQSLYKIHGQNSQLASSIRKMWAEWGWNVTYLLFEDYGGDSVKGRTACFFGMDSIYKKLLAYNYTVHHIIVPKDDHYDPEKVISTIGEQARIVLMCFENRSRLIDTMRAARNPRYASKEDYVFINVDIKTESEEDYWPWLELDSTIAEAFEPMFVVTPRTPATDDYRNFTKRVRTLASDPDQKDLRDHLQNITANSEAPASLNSSTLVSPFIASFYEGVWFFVEAFNRTLELKRSNPNISVKTEIFNQMNTGTFYSHLKKRNYTLTDRTIPDEYSVLNWQNISGKKLFQEVVVMEGTSESTEEWKSNNATIYWYGKNYTWEQWRTSRPTDSPECGFKEELCKTDPVLNLVVGLSIVVIILLFVVAVGVRKYLKEKSIAEMSWKVSYDEIIFKYPTPQENQKRTQGLFESRISCETSSYTSQETFLSGSLQNPEIYTTLAYFKGQRVAVKRLTPEPVNLTRGPLLELKAMKELVCSNIASVLGACFEAPNNCLITEYCPRGSLQNVLNKEKLKLDNMMKYSMLHDLIKGLSRLHSSEIKIHGNLKSSNCVVNSRFVVKVTDFGILSLRYRDEDPVEAAETQKIYEGKLWSAPEMLRKGFKNLSTDQIQKADIYSLGIIINEIFTRRGTFPLSEEEDEYHSAAEIVAKVKEGTKPPLRPMIGNDVVEDMKELMQRCWEELPQNRLPLQSIKHVVANQNKQNESGNFMDNLLQRMEHYSNNLETQVRERTKDYLEEKKKCEDLLYQLLPKSVTQKLISGLPVVAEAFDNVTIYFSDIVGFTSLSAESSPMQIVDMLNALYSLFDKRIMEFEVYKVETIGDAYMVVSGLPTPNGTRHVKEISRMALALLNAVTTFRIPHRPEKQLQLRIGVHSGPCVAGVVGQKMPRYCLFGDTVNTASRMESYGQPMKIHISSSTQELLKQHYPQFRLELRGPVEMKGKGVVTTYWLNGEETPATSTDAEKSKFLITDRMRPSLSHNAIGGHEQATRLHSNVETGSGSEELDMQTWHDYSAPVTPHLATRQQTNSRSNNASRSDLKVILSLDSDCHIPLLTNNKENSSV</sequence>
<dbReference type="GO" id="GO:0004672">
    <property type="term" value="F:protein kinase activity"/>
    <property type="evidence" value="ECO:0007669"/>
    <property type="project" value="InterPro"/>
</dbReference>
<dbReference type="InterPro" id="IPR028082">
    <property type="entry name" value="Peripla_BP_I"/>
</dbReference>
<dbReference type="Gene3D" id="1.10.510.10">
    <property type="entry name" value="Transferase(Phosphotransferase) domain 1"/>
    <property type="match status" value="1"/>
</dbReference>
<feature type="signal peptide" evidence="17">
    <location>
        <begin position="1"/>
        <end position="28"/>
    </location>
</feature>
<dbReference type="Pfam" id="PF01094">
    <property type="entry name" value="ANF_receptor"/>
    <property type="match status" value="1"/>
</dbReference>
<feature type="transmembrane region" description="Helical" evidence="16">
    <location>
        <begin position="519"/>
        <end position="541"/>
    </location>
</feature>
<evidence type="ECO:0000313" key="21">
    <source>
        <dbReference type="RefSeq" id="XP_018011277.2"/>
    </source>
</evidence>
<evidence type="ECO:0000259" key="18">
    <source>
        <dbReference type="PROSITE" id="PS50011"/>
    </source>
</evidence>
<evidence type="ECO:0000256" key="10">
    <source>
        <dbReference type="ARBA" id="ARBA00023170"/>
    </source>
</evidence>
<comment type="subcellular location">
    <subcellularLocation>
        <location evidence="2">Membrane</location>
        <topology evidence="2">Single-pass type I membrane protein</topology>
    </subcellularLocation>
</comment>
<dbReference type="SUPFAM" id="SSF53822">
    <property type="entry name" value="Periplasmic binding protein-like I"/>
    <property type="match status" value="1"/>
</dbReference>
<evidence type="ECO:0000256" key="14">
    <source>
        <dbReference type="RuleBase" id="RU000405"/>
    </source>
</evidence>
<dbReference type="EC" id="4.6.1.2" evidence="3 15"/>
<keyword evidence="10 21" id="KW-0675">Receptor</keyword>
<dbReference type="OrthoDB" id="1890790at2759"/>
<keyword evidence="11" id="KW-0325">Glycoprotein</keyword>
<dbReference type="KEGG" id="hazt:108668548"/>
<keyword evidence="20" id="KW-1185">Reference proteome</keyword>
<evidence type="ECO:0000256" key="2">
    <source>
        <dbReference type="ARBA" id="ARBA00004479"/>
    </source>
</evidence>
<evidence type="ECO:0000259" key="19">
    <source>
        <dbReference type="PROSITE" id="PS50125"/>
    </source>
</evidence>
<dbReference type="PROSITE" id="PS50011">
    <property type="entry name" value="PROTEIN_KINASE_DOM"/>
    <property type="match status" value="1"/>
</dbReference>
<dbReference type="GeneID" id="108668548"/>
<dbReference type="CDD" id="cd07302">
    <property type="entry name" value="CHD"/>
    <property type="match status" value="1"/>
</dbReference>
<dbReference type="SMART" id="SM00044">
    <property type="entry name" value="CYCc"/>
    <property type="match status" value="1"/>
</dbReference>
<feature type="domain" description="Protein kinase" evidence="18">
    <location>
        <begin position="591"/>
        <end position="866"/>
    </location>
</feature>
<feature type="domain" description="Guanylate cyclase" evidence="19">
    <location>
        <begin position="941"/>
        <end position="1071"/>
    </location>
</feature>
<dbReference type="AlphaFoldDB" id="A0A8B7NCF2"/>
<evidence type="ECO:0000256" key="17">
    <source>
        <dbReference type="SAM" id="SignalP"/>
    </source>
</evidence>
<dbReference type="GO" id="GO:0004016">
    <property type="term" value="F:adenylate cyclase activity"/>
    <property type="evidence" value="ECO:0007669"/>
    <property type="project" value="TreeGrafter"/>
</dbReference>
<dbReference type="GO" id="GO:0001653">
    <property type="term" value="F:peptide receptor activity"/>
    <property type="evidence" value="ECO:0007669"/>
    <property type="project" value="TreeGrafter"/>
</dbReference>
<organism evidence="20 21">
    <name type="scientific">Hyalella azteca</name>
    <name type="common">Amphipod</name>
    <dbReference type="NCBI Taxonomy" id="294128"/>
    <lineage>
        <taxon>Eukaryota</taxon>
        <taxon>Metazoa</taxon>
        <taxon>Ecdysozoa</taxon>
        <taxon>Arthropoda</taxon>
        <taxon>Crustacea</taxon>
        <taxon>Multicrustacea</taxon>
        <taxon>Malacostraca</taxon>
        <taxon>Eumalacostraca</taxon>
        <taxon>Peracarida</taxon>
        <taxon>Amphipoda</taxon>
        <taxon>Senticaudata</taxon>
        <taxon>Talitrida</taxon>
        <taxon>Talitroidea</taxon>
        <taxon>Hyalellidae</taxon>
        <taxon>Hyalella</taxon>
    </lineage>
</organism>
<evidence type="ECO:0000256" key="15">
    <source>
        <dbReference type="RuleBase" id="RU003431"/>
    </source>
</evidence>
<evidence type="ECO:0000256" key="6">
    <source>
        <dbReference type="ARBA" id="ARBA00022741"/>
    </source>
</evidence>
<keyword evidence="7 16" id="KW-1133">Transmembrane helix</keyword>
<dbReference type="GO" id="GO:0005525">
    <property type="term" value="F:GTP binding"/>
    <property type="evidence" value="ECO:0007669"/>
    <property type="project" value="UniProtKB-KW"/>
</dbReference>
<keyword evidence="13 15" id="KW-0141">cGMP biosynthesis</keyword>
<evidence type="ECO:0000313" key="20">
    <source>
        <dbReference type="Proteomes" id="UP000694843"/>
    </source>
</evidence>
<evidence type="ECO:0000256" key="11">
    <source>
        <dbReference type="ARBA" id="ARBA00023180"/>
    </source>
</evidence>
<dbReference type="InterPro" id="IPR029787">
    <property type="entry name" value="Nucleotide_cyclase"/>
</dbReference>
<protein>
    <recommendedName>
        <fullName evidence="3 15">Guanylate cyclase</fullName>
        <ecNumber evidence="3 15">4.6.1.2</ecNumber>
    </recommendedName>
</protein>
<dbReference type="GO" id="GO:0005524">
    <property type="term" value="F:ATP binding"/>
    <property type="evidence" value="ECO:0007669"/>
    <property type="project" value="InterPro"/>
</dbReference>
<gene>
    <name evidence="21" type="primary">LOC108668548</name>
</gene>
<dbReference type="SUPFAM" id="SSF56112">
    <property type="entry name" value="Protein kinase-like (PK-like)"/>
    <property type="match status" value="1"/>
</dbReference>